<dbReference type="AlphaFoldDB" id="B8D2A8"/>
<proteinExistence type="predicted"/>
<keyword evidence="3" id="KW-1185">Reference proteome</keyword>
<dbReference type="OrthoDB" id="9769279at2"/>
<protein>
    <submittedName>
        <fullName evidence="2">Cell division protein FtsA</fullName>
    </submittedName>
</protein>
<dbReference type="InterPro" id="IPR050696">
    <property type="entry name" value="FtsA/MreB"/>
</dbReference>
<dbReference type="KEGG" id="hor:Hore_05780"/>
<organism evidence="2 3">
    <name type="scientific">Halothermothrix orenii (strain H 168 / OCM 544 / DSM 9562)</name>
    <dbReference type="NCBI Taxonomy" id="373903"/>
    <lineage>
        <taxon>Bacteria</taxon>
        <taxon>Bacillati</taxon>
        <taxon>Bacillota</taxon>
        <taxon>Clostridia</taxon>
        <taxon>Halanaerobiales</taxon>
        <taxon>Halothermotrichaceae</taxon>
        <taxon>Halothermothrix</taxon>
    </lineage>
</organism>
<dbReference type="HOGENOM" id="CLU_653277_0_0_9"/>
<dbReference type="GO" id="GO:0051301">
    <property type="term" value="P:cell division"/>
    <property type="evidence" value="ECO:0007669"/>
    <property type="project" value="UniProtKB-KW"/>
</dbReference>
<dbReference type="EMBL" id="CP001098">
    <property type="protein sequence ID" value="ACL69335.1"/>
    <property type="molecule type" value="Genomic_DNA"/>
</dbReference>
<gene>
    <name evidence="2" type="ordered locus">Hore_05780</name>
</gene>
<keyword evidence="2" id="KW-0131">Cell cycle</keyword>
<dbReference type="Pfam" id="PF14450">
    <property type="entry name" value="FtsA"/>
    <property type="match status" value="1"/>
</dbReference>
<name>B8D2A8_HALOH</name>
<keyword evidence="2" id="KW-0132">Cell division</keyword>
<evidence type="ECO:0000259" key="1">
    <source>
        <dbReference type="SMART" id="SM00842"/>
    </source>
</evidence>
<dbReference type="InterPro" id="IPR003494">
    <property type="entry name" value="SHS2_FtsA"/>
</dbReference>
<evidence type="ECO:0000313" key="3">
    <source>
        <dbReference type="Proteomes" id="UP000000719"/>
    </source>
</evidence>
<dbReference type="SMART" id="SM00842">
    <property type="entry name" value="FtsA"/>
    <property type="match status" value="1"/>
</dbReference>
<dbReference type="SUPFAM" id="SSF53067">
    <property type="entry name" value="Actin-like ATPase domain"/>
    <property type="match status" value="2"/>
</dbReference>
<reference evidence="2 3" key="1">
    <citation type="journal article" date="2009" name="PLoS ONE">
        <title>Genome analysis of the anaerobic thermohalophilic bacterium Halothermothrix orenii.</title>
        <authorList>
            <person name="Mavromatis K."/>
            <person name="Ivanova N."/>
            <person name="Anderson I."/>
            <person name="Lykidis A."/>
            <person name="Hooper S.D."/>
            <person name="Sun H."/>
            <person name="Kunin V."/>
            <person name="Lapidus A."/>
            <person name="Hugenholtz P."/>
            <person name="Patel B."/>
            <person name="Kyrpides N.C."/>
        </authorList>
    </citation>
    <scope>NUCLEOTIDE SEQUENCE [LARGE SCALE GENOMIC DNA]</scope>
    <source>
        <strain evidence="3">H 168 / OCM 544 / DSM 9562</strain>
    </source>
</reference>
<dbReference type="InterPro" id="IPR043129">
    <property type="entry name" value="ATPase_NBD"/>
</dbReference>
<dbReference type="Proteomes" id="UP000000719">
    <property type="component" value="Chromosome"/>
</dbReference>
<feature type="domain" description="SHS2" evidence="1">
    <location>
        <begin position="20"/>
        <end position="222"/>
    </location>
</feature>
<dbReference type="eggNOG" id="COG0849">
    <property type="taxonomic scope" value="Bacteria"/>
</dbReference>
<dbReference type="RefSeq" id="WP_012635523.1">
    <property type="nucleotide sequence ID" value="NC_011899.1"/>
</dbReference>
<dbReference type="PANTHER" id="PTHR32432">
    <property type="entry name" value="CELL DIVISION PROTEIN FTSA-RELATED"/>
    <property type="match status" value="1"/>
</dbReference>
<accession>B8D2A8</accession>
<sequence length="420" mass="46508">MNLLNLFSENTNKGQEFSYRLIVDIGTEFVKTIIAEFNEKEKNILGFGKVRQDYGNMDGGAVTNIEGVISRTREAIKVAESYTPHRPDEVVMGIAGEFVKGVIYSLEKVRPKPEKKIDSEEINNLIIESQKKAYQEAVKRVEQETGLENVKLELISSNLVEVKVDGYKVNDPGQFQGKNINLVVFNTYAPLVQVGALKTIAGKLGYDLVGIVAEPLSIASSLLTEDTFELGAIIIDIGGGTTDIALIRNGGIEGTKMFAMGGRAFTRTLAKNLGISMRDAEKLKLEYSRGKRVKNYEVTRKLIKKDMDILYQGIELSLLEMSRGEVLPQKIYFCGGGSALKGLIEGFKKRPLEETLPFSHRPGIHLLKGNELDSIRDANKYLQGSEHVTPRSLAIYGTEIESKERGRFGFGNKGIQGILH</sequence>
<evidence type="ECO:0000313" key="2">
    <source>
        <dbReference type="EMBL" id="ACL69335.1"/>
    </source>
</evidence>
<dbReference type="STRING" id="373903.Hore_05780"/>
<dbReference type="Gene3D" id="3.30.420.40">
    <property type="match status" value="1"/>
</dbReference>